<evidence type="ECO:0000313" key="2">
    <source>
        <dbReference type="EMBL" id="UHM27654.1"/>
    </source>
</evidence>
<evidence type="ECO:0000256" key="1">
    <source>
        <dbReference type="SAM" id="Phobius"/>
    </source>
</evidence>
<keyword evidence="1" id="KW-0812">Transmembrane</keyword>
<gene>
    <name evidence="2" type="ORF">FISLV1_gp4</name>
</gene>
<keyword evidence="3" id="KW-1185">Reference proteome</keyword>
<reference evidence="2" key="1">
    <citation type="submission" date="2021-05" db="EMBL/GenBank/DDBJ databases">
        <authorList>
            <person name="Feng G."/>
        </authorList>
    </citation>
    <scope>NUCLEOTIDE SEQUENCE</scope>
    <source>
        <strain evidence="2">QWXCFS47</strain>
    </source>
</reference>
<proteinExistence type="predicted"/>
<organism evidence="2 3">
    <name type="scientific">Fushun ischnura senegalensis lispivirus 1</name>
    <dbReference type="NCBI Taxonomy" id="2905564"/>
    <lineage>
        <taxon>Viruses</taxon>
        <taxon>Riboviria</taxon>
        <taxon>Orthornavirae</taxon>
        <taxon>Negarnaviricota</taxon>
        <taxon>Haploviricotina</taxon>
        <taxon>Monjiviricetes</taxon>
        <taxon>Mononegavirales</taxon>
        <taxon>Lispiviridae</taxon>
        <taxon>Damravirus</taxon>
        <taxon>Damravirus fushunense</taxon>
    </lineage>
</organism>
<dbReference type="EMBL" id="MZ210022">
    <property type="protein sequence ID" value="UHM27654.1"/>
    <property type="molecule type" value="Viral_cRNA"/>
</dbReference>
<keyword evidence="1" id="KW-1133">Transmembrane helix</keyword>
<name>A0A8K1XGZ8_9MONO</name>
<protein>
    <submittedName>
        <fullName evidence="2">Fusion glycoprotein</fullName>
    </submittedName>
</protein>
<dbReference type="Proteomes" id="UP001157366">
    <property type="component" value="Segment"/>
</dbReference>
<accession>A0A8K1XGZ8</accession>
<feature type="transmembrane region" description="Helical" evidence="1">
    <location>
        <begin position="546"/>
        <end position="566"/>
    </location>
</feature>
<sequence length="608" mass="69650">MVNLKVVLIFVCFLQTCVLARLPDEMLNLHSTPAIVSDEIGLYIEPSHLLIESHSDTYIHLVFDYSHPDLELNSTCNREHFRAMNTEIRVRSLESLLSKIFPVKKNPELGKLCSLDSKNCSINIMGAKKRGKRFLGTLLVGAASLFGIGSSISNAISIKEQYKAISYLREHASTVDASLRDVQSSFEKTAKVFDNLYLVMQNEFKHYNSYINYIECKVHDQHQSELYESMLLLIERKVTSLIDSVLFGSVSPELLNIDILTSLFDSSNLLKDSYLKNHMDLIYSLGTMYPVSLDVSKKRLHFLLRVPVIQEENILKVFHTISTGFNAQNYSHFKLFVDVDPYVAVIMDGSIMWPFPVPMNMCNERGTHLFCRSLPIRRYVSDSLLFYIMNTETRNFSLDVKKWENSIMYQPISRIFPSEHKEVTLHHLKTGVIIVGCDQITLITNIQGHLSKKINHKCDRFSNFIPYQSFSTAIAGKTVIESPNLEGHLFKIWVNISFPGGDYFPEEDVSNMIRSGLKEVKYLRQSIKQKAEMHPVFGVKYNTMEILYWIFGCSIVIISIIIMVITRRRQNKHSERLKNTQVLSLRLSEILNSLSRAKVPSARSSSEV</sequence>
<evidence type="ECO:0000313" key="3">
    <source>
        <dbReference type="Proteomes" id="UP001157366"/>
    </source>
</evidence>
<keyword evidence="1" id="KW-0472">Membrane</keyword>